<dbReference type="Gene3D" id="3.40.50.720">
    <property type="entry name" value="NAD(P)-binding Rossmann-like Domain"/>
    <property type="match status" value="1"/>
</dbReference>
<dbReference type="InterPro" id="IPR051207">
    <property type="entry name" value="ComplexI_NDUFA9_subunit"/>
</dbReference>
<dbReference type="InterPro" id="IPR036291">
    <property type="entry name" value="NAD(P)-bd_dom_sf"/>
</dbReference>
<dbReference type="GO" id="GO:0044877">
    <property type="term" value="F:protein-containing complex binding"/>
    <property type="evidence" value="ECO:0007669"/>
    <property type="project" value="TreeGrafter"/>
</dbReference>
<reference evidence="7" key="1">
    <citation type="journal article" date="2023" name="G3 (Bethesda)">
        <title>Whole genome assemblies of Zophobas morio and Tenebrio molitor.</title>
        <authorList>
            <person name="Kaur S."/>
            <person name="Stinson S.A."/>
            <person name="diCenzo G.C."/>
        </authorList>
    </citation>
    <scope>NUCLEOTIDE SEQUENCE</scope>
    <source>
        <strain evidence="7">QUZm001</strain>
    </source>
</reference>
<dbReference type="CDD" id="cd05271">
    <property type="entry name" value="NDUFA9_like_SDR_a"/>
    <property type="match status" value="1"/>
</dbReference>
<evidence type="ECO:0000313" key="7">
    <source>
        <dbReference type="EMBL" id="KAJ3659534.1"/>
    </source>
</evidence>
<dbReference type="SUPFAM" id="SSF51735">
    <property type="entry name" value="NAD(P)-binding Rossmann-fold domains"/>
    <property type="match status" value="1"/>
</dbReference>
<name>A0AA38IUI8_9CUCU</name>
<accession>A0AA38IUI8</accession>
<dbReference type="Proteomes" id="UP001168821">
    <property type="component" value="Unassembled WGS sequence"/>
</dbReference>
<keyword evidence="8" id="KW-1185">Reference proteome</keyword>
<evidence type="ECO:0000313" key="8">
    <source>
        <dbReference type="Proteomes" id="UP001168821"/>
    </source>
</evidence>
<dbReference type="GO" id="GO:0005739">
    <property type="term" value="C:mitochondrion"/>
    <property type="evidence" value="ECO:0007669"/>
    <property type="project" value="TreeGrafter"/>
</dbReference>
<evidence type="ECO:0000259" key="6">
    <source>
        <dbReference type="Pfam" id="PF01370"/>
    </source>
</evidence>
<gene>
    <name evidence="7" type="ORF">Zmor_011218</name>
</gene>
<evidence type="ECO:0000256" key="5">
    <source>
        <dbReference type="ARBA" id="ARBA00046455"/>
    </source>
</evidence>
<evidence type="ECO:0000256" key="2">
    <source>
        <dbReference type="ARBA" id="ARBA00040720"/>
    </source>
</evidence>
<dbReference type="AlphaFoldDB" id="A0AA38IUI8"/>
<dbReference type="EMBL" id="JALNTZ010000003">
    <property type="protein sequence ID" value="KAJ3659534.1"/>
    <property type="molecule type" value="Genomic_DNA"/>
</dbReference>
<evidence type="ECO:0000256" key="3">
    <source>
        <dbReference type="ARBA" id="ARBA00042000"/>
    </source>
</evidence>
<dbReference type="FunFam" id="3.40.50.720:FF:000537">
    <property type="entry name" value="NADH-ubiquinone oxidoreductase 39 kDa subunit"/>
    <property type="match status" value="1"/>
</dbReference>
<feature type="domain" description="NAD-dependent epimerase/dehydratase" evidence="6">
    <location>
        <begin position="57"/>
        <end position="272"/>
    </location>
</feature>
<evidence type="ECO:0000256" key="4">
    <source>
        <dbReference type="ARBA" id="ARBA00043145"/>
    </source>
</evidence>
<proteinExistence type="inferred from homology"/>
<comment type="subunit">
    <text evidence="5">Complex I is composed of 45 different subunits. This a component of the hydrophobic protein fraction. Interacts with BLOC1S1. Interacts with SLC2A4. Interacts with CLOCK. Interacts with RAB5IF.</text>
</comment>
<comment type="caution">
    <text evidence="7">The sequence shown here is derived from an EMBL/GenBank/DDBJ whole genome shotgun (WGS) entry which is preliminary data.</text>
</comment>
<dbReference type="PANTHER" id="PTHR12126">
    <property type="entry name" value="NADH-UBIQUINONE OXIDOREDUCTASE 39 KDA SUBUNIT-RELATED"/>
    <property type="match status" value="1"/>
</dbReference>
<dbReference type="InterPro" id="IPR001509">
    <property type="entry name" value="Epimerase_deHydtase"/>
</dbReference>
<sequence>MAAVTFTGVSSLKQQTGFIGIAYIRAANYSTENKAYNLASLKRGTGGRSSFNGIVATVFGCSGFIGRYVCNRLGKIGTQLILPYRGDPYDVMRLKVCGDLGQVYFHPYNLRDEESIEKVVRYSNVVINLVGRDWETRNYNFEDVHVKGAGLLAKVAKQAGVERFIHVSALNAAEHPESVILKNGSKFLASKWRGEQAVLEAFPDATIFRPADVYGQEDRFLRYYAHVWRRQGQWMPLWKKGEETIKQPVFVSDLAAGIIAAIKDSDTAGKTYQAVGPKRYYLSELVDWFYRLMRKNKEWGYWRYDMRYDPFFQMRVSMTELARVSWPLGNLHWDKVEREHVTDAVRNDIPTLEDLGICLTPMEDQVPWELKPWIYDLYQGHDVDEPYTEPAPPKVVA</sequence>
<dbReference type="Pfam" id="PF01370">
    <property type="entry name" value="Epimerase"/>
    <property type="match status" value="1"/>
</dbReference>
<evidence type="ECO:0000256" key="1">
    <source>
        <dbReference type="ARBA" id="ARBA00038501"/>
    </source>
</evidence>
<organism evidence="7 8">
    <name type="scientific">Zophobas morio</name>
    <dbReference type="NCBI Taxonomy" id="2755281"/>
    <lineage>
        <taxon>Eukaryota</taxon>
        <taxon>Metazoa</taxon>
        <taxon>Ecdysozoa</taxon>
        <taxon>Arthropoda</taxon>
        <taxon>Hexapoda</taxon>
        <taxon>Insecta</taxon>
        <taxon>Pterygota</taxon>
        <taxon>Neoptera</taxon>
        <taxon>Endopterygota</taxon>
        <taxon>Coleoptera</taxon>
        <taxon>Polyphaga</taxon>
        <taxon>Cucujiformia</taxon>
        <taxon>Tenebrionidae</taxon>
        <taxon>Zophobas</taxon>
    </lineage>
</organism>
<comment type="similarity">
    <text evidence="1">Belongs to the complex I NDUFA9 subunit family.</text>
</comment>
<protein>
    <recommendedName>
        <fullName evidence="2">NADH dehydrogenase [ubiquinone] 1 alpha subcomplex subunit 9, mitochondrial</fullName>
    </recommendedName>
    <alternativeName>
        <fullName evidence="4">Complex I-39kD</fullName>
    </alternativeName>
    <alternativeName>
        <fullName evidence="3">NADH-ubiquinone oxidoreductase 39 kDa subunit</fullName>
    </alternativeName>
</protein>
<dbReference type="PANTHER" id="PTHR12126:SF11">
    <property type="entry name" value="NADH DEHYDROGENASE [UBIQUINONE] 1 ALPHA SUBCOMPLEX SUBUNIT 9, MITOCHONDRIAL"/>
    <property type="match status" value="1"/>
</dbReference>